<gene>
    <name evidence="2" type="ORF">EL26_03535</name>
</gene>
<proteinExistence type="predicted"/>
<keyword evidence="3" id="KW-1185">Reference proteome</keyword>
<dbReference type="STRING" id="1157490.EL26_03535"/>
<dbReference type="EMBL" id="JMIR01000003">
    <property type="protein sequence ID" value="KEO84601.1"/>
    <property type="molecule type" value="Genomic_DNA"/>
</dbReference>
<dbReference type="Proteomes" id="UP000027931">
    <property type="component" value="Unassembled WGS sequence"/>
</dbReference>
<evidence type="ECO:0000313" key="2">
    <source>
        <dbReference type="EMBL" id="KEO84601.1"/>
    </source>
</evidence>
<sequence length="77" mass="8749">MFAADNSQQKPTTEDLLYHLIGMVSQLQTDMTQVKADIQRLDHKLNVVQVEVAALREEFTEVRMSMVTKSQLASILN</sequence>
<evidence type="ECO:0000313" key="3">
    <source>
        <dbReference type="Proteomes" id="UP000027931"/>
    </source>
</evidence>
<dbReference type="RefSeq" id="WP_038084490.1">
    <property type="nucleotide sequence ID" value="NZ_JMIR01000003.1"/>
</dbReference>
<dbReference type="Gene3D" id="1.20.5.170">
    <property type="match status" value="1"/>
</dbReference>
<protein>
    <submittedName>
        <fullName evidence="2">Uncharacterized protein</fullName>
    </submittedName>
</protein>
<reference evidence="2 3" key="1">
    <citation type="journal article" date="2013" name="Int. J. Syst. Evol. Microbiol.">
        <title>Tumebacillus flagellatus sp. nov., an alpha-amylase/pullulanase-producing bacterium isolated from cassava wastewater.</title>
        <authorList>
            <person name="Wang Q."/>
            <person name="Xie N."/>
            <person name="Qin Y."/>
            <person name="Shen N."/>
            <person name="Zhu J."/>
            <person name="Mi H."/>
            <person name="Huang R."/>
        </authorList>
    </citation>
    <scope>NUCLEOTIDE SEQUENCE [LARGE SCALE GENOMIC DNA]</scope>
    <source>
        <strain evidence="2 3">GST4</strain>
    </source>
</reference>
<keyword evidence="1" id="KW-0175">Coiled coil</keyword>
<organism evidence="2 3">
    <name type="scientific">Tumebacillus flagellatus</name>
    <dbReference type="NCBI Taxonomy" id="1157490"/>
    <lineage>
        <taxon>Bacteria</taxon>
        <taxon>Bacillati</taxon>
        <taxon>Bacillota</taxon>
        <taxon>Bacilli</taxon>
        <taxon>Bacillales</taxon>
        <taxon>Alicyclobacillaceae</taxon>
        <taxon>Tumebacillus</taxon>
    </lineage>
</organism>
<comment type="caution">
    <text evidence="2">The sequence shown here is derived from an EMBL/GenBank/DDBJ whole genome shotgun (WGS) entry which is preliminary data.</text>
</comment>
<evidence type="ECO:0000256" key="1">
    <source>
        <dbReference type="SAM" id="Coils"/>
    </source>
</evidence>
<feature type="coiled-coil region" evidence="1">
    <location>
        <begin position="24"/>
        <end position="58"/>
    </location>
</feature>
<dbReference type="AlphaFoldDB" id="A0A074LR81"/>
<accession>A0A074LR81</accession>
<name>A0A074LR81_9BACL</name>